<proteinExistence type="predicted"/>
<dbReference type="Proteomes" id="UP001434883">
    <property type="component" value="Unassembled WGS sequence"/>
</dbReference>
<reference evidence="1 2" key="1">
    <citation type="submission" date="2021-06" db="EMBL/GenBank/DDBJ databases">
        <authorList>
            <person name="Palmer J.M."/>
        </authorList>
    </citation>
    <scope>NUCLEOTIDE SEQUENCE [LARGE SCALE GENOMIC DNA]</scope>
    <source>
        <strain evidence="1 2">XC_2019</strain>
        <tissue evidence="1">Muscle</tissue>
    </source>
</reference>
<gene>
    <name evidence="1" type="ORF">XENOCAPTIV_004913</name>
</gene>
<dbReference type="EMBL" id="JAHRIN010077147">
    <property type="protein sequence ID" value="MEQ2218553.1"/>
    <property type="molecule type" value="Genomic_DNA"/>
</dbReference>
<protein>
    <submittedName>
        <fullName evidence="1">Uncharacterized protein</fullName>
    </submittedName>
</protein>
<accession>A0ABV0SDC8</accession>
<comment type="caution">
    <text evidence="1">The sequence shown here is derived from an EMBL/GenBank/DDBJ whole genome shotgun (WGS) entry which is preliminary data.</text>
</comment>
<evidence type="ECO:0000313" key="2">
    <source>
        <dbReference type="Proteomes" id="UP001434883"/>
    </source>
</evidence>
<keyword evidence="2" id="KW-1185">Reference proteome</keyword>
<evidence type="ECO:0000313" key="1">
    <source>
        <dbReference type="EMBL" id="MEQ2218553.1"/>
    </source>
</evidence>
<organism evidence="1 2">
    <name type="scientific">Xenoophorus captivus</name>
    <dbReference type="NCBI Taxonomy" id="1517983"/>
    <lineage>
        <taxon>Eukaryota</taxon>
        <taxon>Metazoa</taxon>
        <taxon>Chordata</taxon>
        <taxon>Craniata</taxon>
        <taxon>Vertebrata</taxon>
        <taxon>Euteleostomi</taxon>
        <taxon>Actinopterygii</taxon>
        <taxon>Neopterygii</taxon>
        <taxon>Teleostei</taxon>
        <taxon>Neoteleostei</taxon>
        <taxon>Acanthomorphata</taxon>
        <taxon>Ovalentaria</taxon>
        <taxon>Atherinomorphae</taxon>
        <taxon>Cyprinodontiformes</taxon>
        <taxon>Goodeidae</taxon>
        <taxon>Xenoophorus</taxon>
    </lineage>
</organism>
<name>A0ABV0SDC8_9TELE</name>
<sequence length="105" mass="12034">MVSFTVLYTIYLEPWEQTQAHSITDPSLHLKVKKSCLYIFILLFHARSTWTTGCRKAQPVSLLNTAHGSSSSSSRIEQISHTEPQSEFIVNFKDFYTALPRLQID</sequence>